<accession>A0A8J3U053</accession>
<dbReference type="Gene3D" id="3.40.50.300">
    <property type="entry name" value="P-loop containing nucleotide triphosphate hydrolases"/>
    <property type="match status" value="1"/>
</dbReference>
<dbReference type="Gene3D" id="3.30.1220.10">
    <property type="entry name" value="CobW-like, C-terminal domain"/>
    <property type="match status" value="1"/>
</dbReference>
<evidence type="ECO:0000259" key="7">
    <source>
        <dbReference type="SMART" id="SM00833"/>
    </source>
</evidence>
<dbReference type="EMBL" id="BOOP01000003">
    <property type="protein sequence ID" value="GII35786.1"/>
    <property type="molecule type" value="Genomic_DNA"/>
</dbReference>
<dbReference type="InterPro" id="IPR027417">
    <property type="entry name" value="P-loop_NTPase"/>
</dbReference>
<gene>
    <name evidence="8" type="ORF">Pph01_07890</name>
</gene>
<dbReference type="Proteomes" id="UP000622547">
    <property type="component" value="Unassembled WGS sequence"/>
</dbReference>
<evidence type="ECO:0000256" key="2">
    <source>
        <dbReference type="ARBA" id="ARBA00022801"/>
    </source>
</evidence>
<evidence type="ECO:0000256" key="4">
    <source>
        <dbReference type="ARBA" id="ARBA00034320"/>
    </source>
</evidence>
<dbReference type="GO" id="GO:0005737">
    <property type="term" value="C:cytoplasm"/>
    <property type="evidence" value="ECO:0007669"/>
    <property type="project" value="TreeGrafter"/>
</dbReference>
<evidence type="ECO:0000313" key="8">
    <source>
        <dbReference type="EMBL" id="GII35786.1"/>
    </source>
</evidence>
<dbReference type="InterPro" id="IPR011629">
    <property type="entry name" value="CobW-like_C"/>
</dbReference>
<keyword evidence="9" id="KW-1185">Reference proteome</keyword>
<evidence type="ECO:0000256" key="5">
    <source>
        <dbReference type="ARBA" id="ARBA00049117"/>
    </source>
</evidence>
<comment type="catalytic activity">
    <reaction evidence="5">
        <text>GTP + H2O = GDP + phosphate + H(+)</text>
        <dbReference type="Rhea" id="RHEA:19669"/>
        <dbReference type="ChEBI" id="CHEBI:15377"/>
        <dbReference type="ChEBI" id="CHEBI:15378"/>
        <dbReference type="ChEBI" id="CHEBI:37565"/>
        <dbReference type="ChEBI" id="CHEBI:43474"/>
        <dbReference type="ChEBI" id="CHEBI:58189"/>
    </reaction>
    <physiologicalReaction direction="left-to-right" evidence="5">
        <dbReference type="Rhea" id="RHEA:19670"/>
    </physiologicalReaction>
</comment>
<dbReference type="SUPFAM" id="SSF52540">
    <property type="entry name" value="P-loop containing nucleoside triphosphate hydrolases"/>
    <property type="match status" value="1"/>
</dbReference>
<dbReference type="InterPro" id="IPR036627">
    <property type="entry name" value="CobW-likC_sf"/>
</dbReference>
<proteinExistence type="inferred from homology"/>
<organism evidence="8 9">
    <name type="scientific">Planotetraspora phitsanulokensis</name>
    <dbReference type="NCBI Taxonomy" id="575192"/>
    <lineage>
        <taxon>Bacteria</taxon>
        <taxon>Bacillati</taxon>
        <taxon>Actinomycetota</taxon>
        <taxon>Actinomycetes</taxon>
        <taxon>Streptosporangiales</taxon>
        <taxon>Streptosporangiaceae</taxon>
        <taxon>Planotetraspora</taxon>
    </lineage>
</organism>
<dbReference type="InterPro" id="IPR051316">
    <property type="entry name" value="Zinc-reg_GTPase_activator"/>
</dbReference>
<dbReference type="SUPFAM" id="SSF90002">
    <property type="entry name" value="Hypothetical protein YjiA, C-terminal domain"/>
    <property type="match status" value="1"/>
</dbReference>
<evidence type="ECO:0000256" key="6">
    <source>
        <dbReference type="SAM" id="MobiDB-lite"/>
    </source>
</evidence>
<name>A0A8J3U053_9ACTN</name>
<sequence length="341" mass="35129">MRMPQRTGGHDQTGENSVTADQAPDPVPATGATALPVAIVTGFLGSGKTTFVRGLLDAGGSGRTAVIVNELGELGIDGALLEGAARSVIELPGGCMCCESRGDVGRALALLAERASELDAVVVETSGVSDPLGVADLLAHGVFPADLRLSQVVTVVDAENFDRNLADADAAYSQIVSADLFVVGKSDLVAPDVVTAIGERLAVLNPHAAVLPSDGGRSAAGLLGEVAGVPAISARRQAVHTEPGYDSVAWETNREIGLDRLLAWVEALPPNIYRVKALVRQGRTDVAVHRVGARVTVLASAGARREPGDGRTRVVAIGRGIAAESMRAELDAMEPSDEETA</sequence>
<protein>
    <submittedName>
        <fullName evidence="8">Cobalamin synthesis protein P47K</fullName>
    </submittedName>
</protein>
<dbReference type="SMART" id="SM00833">
    <property type="entry name" value="CobW_C"/>
    <property type="match status" value="1"/>
</dbReference>
<feature type="domain" description="CobW C-terminal" evidence="7">
    <location>
        <begin position="245"/>
        <end position="334"/>
    </location>
</feature>
<evidence type="ECO:0000313" key="9">
    <source>
        <dbReference type="Proteomes" id="UP000622547"/>
    </source>
</evidence>
<dbReference type="GO" id="GO:0000166">
    <property type="term" value="F:nucleotide binding"/>
    <property type="evidence" value="ECO:0007669"/>
    <property type="project" value="UniProtKB-KW"/>
</dbReference>
<keyword evidence="1" id="KW-0547">Nucleotide-binding</keyword>
<keyword evidence="3" id="KW-0143">Chaperone</keyword>
<dbReference type="AlphaFoldDB" id="A0A8J3U053"/>
<feature type="region of interest" description="Disordered" evidence="6">
    <location>
        <begin position="1"/>
        <end position="29"/>
    </location>
</feature>
<dbReference type="InterPro" id="IPR003495">
    <property type="entry name" value="CobW/HypB/UreG_nucleotide-bd"/>
</dbReference>
<dbReference type="PANTHER" id="PTHR13748">
    <property type="entry name" value="COBW-RELATED"/>
    <property type="match status" value="1"/>
</dbReference>
<dbReference type="GO" id="GO:0016787">
    <property type="term" value="F:hydrolase activity"/>
    <property type="evidence" value="ECO:0007669"/>
    <property type="project" value="UniProtKB-KW"/>
</dbReference>
<evidence type="ECO:0000256" key="1">
    <source>
        <dbReference type="ARBA" id="ARBA00022741"/>
    </source>
</evidence>
<dbReference type="Pfam" id="PF07683">
    <property type="entry name" value="CobW_C"/>
    <property type="match status" value="1"/>
</dbReference>
<dbReference type="CDD" id="cd03112">
    <property type="entry name" value="CobW-like"/>
    <property type="match status" value="1"/>
</dbReference>
<comment type="similarity">
    <text evidence="4">Belongs to the SIMIBI class G3E GTPase family. ZNG1 subfamily.</text>
</comment>
<dbReference type="PANTHER" id="PTHR13748:SF62">
    <property type="entry name" value="COBW DOMAIN-CONTAINING PROTEIN"/>
    <property type="match status" value="1"/>
</dbReference>
<dbReference type="Pfam" id="PF02492">
    <property type="entry name" value="cobW"/>
    <property type="match status" value="1"/>
</dbReference>
<evidence type="ECO:0000256" key="3">
    <source>
        <dbReference type="ARBA" id="ARBA00023186"/>
    </source>
</evidence>
<keyword evidence="2" id="KW-0378">Hydrolase</keyword>
<comment type="caution">
    <text evidence="8">The sequence shown here is derived from an EMBL/GenBank/DDBJ whole genome shotgun (WGS) entry which is preliminary data.</text>
</comment>
<reference evidence="8 9" key="1">
    <citation type="submission" date="2021-01" db="EMBL/GenBank/DDBJ databases">
        <title>Whole genome shotgun sequence of Planotetraspora phitsanulokensis NBRC 104273.</title>
        <authorList>
            <person name="Komaki H."/>
            <person name="Tamura T."/>
        </authorList>
    </citation>
    <scope>NUCLEOTIDE SEQUENCE [LARGE SCALE GENOMIC DNA]</scope>
    <source>
        <strain evidence="8 9">NBRC 104273</strain>
    </source>
</reference>